<dbReference type="EMBL" id="AM483003">
    <property type="protein sequence ID" value="CAN62109.1"/>
    <property type="molecule type" value="Genomic_DNA"/>
</dbReference>
<sequence length="78" mass="9464">MGMDEDHACMRTDEWVEGSEFRKRKYGMKDEYGNGCEKVGSGYEDGEINGFRKMRKWYEGWVVREMRIDGLERWKLWQ</sequence>
<name>A5C5G4_VITVI</name>
<protein>
    <submittedName>
        <fullName evidence="1">Uncharacterized protein</fullName>
    </submittedName>
</protein>
<proteinExistence type="predicted"/>
<reference evidence="1" key="1">
    <citation type="journal article" date="2007" name="PLoS ONE">
        <title>The first genome sequence of an elite grapevine cultivar (Pinot noir Vitis vinifera L.): coping with a highly heterozygous genome.</title>
        <authorList>
            <person name="Velasco R."/>
            <person name="Zharkikh A."/>
            <person name="Troggio M."/>
            <person name="Cartwright D.A."/>
            <person name="Cestaro A."/>
            <person name="Pruss D."/>
            <person name="Pindo M."/>
            <person name="FitzGerald L.M."/>
            <person name="Vezzulli S."/>
            <person name="Reid J."/>
            <person name="Malacarne G."/>
            <person name="Iliev D."/>
            <person name="Coppola G."/>
            <person name="Wardell B."/>
            <person name="Micheletti D."/>
            <person name="Macalma T."/>
            <person name="Facci M."/>
            <person name="Mitchell J.T."/>
            <person name="Perazzolli M."/>
            <person name="Eldredge G."/>
            <person name="Gatto P."/>
            <person name="Oyzerski R."/>
            <person name="Moretto M."/>
            <person name="Gutin N."/>
            <person name="Stefanini M."/>
            <person name="Chen Y."/>
            <person name="Segala C."/>
            <person name="Davenport C."/>
            <person name="Dematte L."/>
            <person name="Mraz A."/>
            <person name="Battilana J."/>
            <person name="Stormo K."/>
            <person name="Costa F."/>
            <person name="Tao Q."/>
            <person name="Si-Ammour A."/>
            <person name="Harkins T."/>
            <person name="Lackey A."/>
            <person name="Perbost C."/>
            <person name="Taillon B."/>
            <person name="Stella A."/>
            <person name="Solovyev V."/>
            <person name="Fawcett J.A."/>
            <person name="Sterck L."/>
            <person name="Vandepoele K."/>
            <person name="Grando S.M."/>
            <person name="Toppo S."/>
            <person name="Moser C."/>
            <person name="Lanchbury J."/>
            <person name="Bogden R."/>
            <person name="Skolnick M."/>
            <person name="Sgaramella V."/>
            <person name="Bhatnagar S.K."/>
            <person name="Fontana P."/>
            <person name="Gutin A."/>
            <person name="Van de Peer Y."/>
            <person name="Salamini F."/>
            <person name="Viola R."/>
        </authorList>
    </citation>
    <scope>NUCLEOTIDE SEQUENCE</scope>
</reference>
<gene>
    <name evidence="1" type="ORF">VITISV_019306</name>
</gene>
<evidence type="ECO:0000313" key="1">
    <source>
        <dbReference type="EMBL" id="CAN62109.1"/>
    </source>
</evidence>
<organism evidence="1">
    <name type="scientific">Vitis vinifera</name>
    <name type="common">Grape</name>
    <dbReference type="NCBI Taxonomy" id="29760"/>
    <lineage>
        <taxon>Eukaryota</taxon>
        <taxon>Viridiplantae</taxon>
        <taxon>Streptophyta</taxon>
        <taxon>Embryophyta</taxon>
        <taxon>Tracheophyta</taxon>
        <taxon>Spermatophyta</taxon>
        <taxon>Magnoliopsida</taxon>
        <taxon>eudicotyledons</taxon>
        <taxon>Gunneridae</taxon>
        <taxon>Pentapetalae</taxon>
        <taxon>rosids</taxon>
        <taxon>Vitales</taxon>
        <taxon>Vitaceae</taxon>
        <taxon>Viteae</taxon>
        <taxon>Vitis</taxon>
    </lineage>
</organism>
<dbReference type="AlphaFoldDB" id="A5C5G4"/>
<accession>A5C5G4</accession>